<sequence length="492" mass="55113">MALDLSSILLGMALAGIPLLAVLWQVQRRASTLHAELAMLNERLNTAQLAQEGLSAQLEASRDEISDLGQANAAKQAELAALRREVELSQLERDNARDAAHAWSLERSQKEAELRRLDAHAAALAAELREQQDSHQQRLSDLQGSRDELRAQFAELAGKIFDEREQRFADTSSERLGQLLDPLKERIQSFEKRVEESYQQEARERFSLGKELERLQQLNLRLSDEATNLTRALKGQKTQGNWGELILERVLEHAGLEKGREYQTQVSLKGPDGERFQPDVLIMLPGDKQVVVDSKVSLTAYQQYVGADDDVIGQAALKQHVLSLRNHVKGLAGKDYKRLEGLHSLDFVLLFVPIEAAFSAALQAEPNLFQEAFDRNIVIVSPTTLLATLRVIDSLWKQERQSQNAREIAERAGWLYDKFVLFIQDLDEVGNRLQQLDKAYAAARNKLTEGRGNLVSRSEQLKLLGARASKSLPADLLERAMTDVDGVAHPAE</sequence>
<comment type="similarity">
    <text evidence="2">Belongs to the RmuC family.</text>
</comment>
<evidence type="ECO:0000256" key="6">
    <source>
        <dbReference type="SAM" id="Phobius"/>
    </source>
</evidence>
<feature type="transmembrane region" description="Helical" evidence="6">
    <location>
        <begin position="6"/>
        <end position="24"/>
    </location>
</feature>
<dbReference type="Pfam" id="PF02646">
    <property type="entry name" value="RmuC"/>
    <property type="match status" value="1"/>
</dbReference>
<comment type="caution">
    <text evidence="7">The sequence shown here is derived from an EMBL/GenBank/DDBJ whole genome shotgun (WGS) entry which is preliminary data.</text>
</comment>
<keyword evidence="6" id="KW-0812">Transmembrane</keyword>
<dbReference type="PANTHER" id="PTHR30563:SF0">
    <property type="entry name" value="DNA RECOMBINATION PROTEIN RMUC"/>
    <property type="match status" value="1"/>
</dbReference>
<feature type="coiled-coil region" evidence="5">
    <location>
        <begin position="65"/>
        <end position="152"/>
    </location>
</feature>
<dbReference type="PANTHER" id="PTHR30563">
    <property type="entry name" value="DNA RECOMBINATION PROTEIN RMUC"/>
    <property type="match status" value="1"/>
</dbReference>
<proteinExistence type="inferred from homology"/>
<protein>
    <submittedName>
        <fullName evidence="7">Recombinase RmuC</fullName>
    </submittedName>
</protein>
<evidence type="ECO:0000256" key="4">
    <source>
        <dbReference type="ARBA" id="ARBA00023172"/>
    </source>
</evidence>
<evidence type="ECO:0000313" key="7">
    <source>
        <dbReference type="EMBL" id="OKA28251.1"/>
    </source>
</evidence>
<dbReference type="EMBL" id="MPJD01000004">
    <property type="protein sequence ID" value="OKA28251.1"/>
    <property type="molecule type" value="Genomic_DNA"/>
</dbReference>
<keyword evidence="4" id="KW-0233">DNA recombination</keyword>
<keyword evidence="3 5" id="KW-0175">Coiled coil</keyword>
<organism evidence="7 8">
    <name type="scientific">Pseudomonas versuta</name>
    <dbReference type="NCBI Taxonomy" id="1788301"/>
    <lineage>
        <taxon>Bacteria</taxon>
        <taxon>Pseudomonadati</taxon>
        <taxon>Pseudomonadota</taxon>
        <taxon>Gammaproteobacteria</taxon>
        <taxon>Pseudomonadales</taxon>
        <taxon>Pseudomonadaceae</taxon>
        <taxon>Pseudomonas</taxon>
    </lineage>
</organism>
<accession>A0A853ZYJ4</accession>
<evidence type="ECO:0000256" key="1">
    <source>
        <dbReference type="ARBA" id="ARBA00003416"/>
    </source>
</evidence>
<evidence type="ECO:0000256" key="2">
    <source>
        <dbReference type="ARBA" id="ARBA00009840"/>
    </source>
</evidence>
<name>A0A853ZYJ4_9PSED</name>
<keyword evidence="6" id="KW-0472">Membrane</keyword>
<dbReference type="Gene3D" id="1.10.287.1490">
    <property type="match status" value="1"/>
</dbReference>
<dbReference type="InterPro" id="IPR003798">
    <property type="entry name" value="DNA_recombination_RmuC"/>
</dbReference>
<evidence type="ECO:0000256" key="3">
    <source>
        <dbReference type="ARBA" id="ARBA00023054"/>
    </source>
</evidence>
<keyword evidence="6" id="KW-1133">Transmembrane helix</keyword>
<dbReference type="GO" id="GO:0006310">
    <property type="term" value="P:DNA recombination"/>
    <property type="evidence" value="ECO:0007669"/>
    <property type="project" value="UniProtKB-KW"/>
</dbReference>
<comment type="function">
    <text evidence="1">Involved in DNA recombination.</text>
</comment>
<evidence type="ECO:0000256" key="5">
    <source>
        <dbReference type="SAM" id="Coils"/>
    </source>
</evidence>
<evidence type="ECO:0000313" key="8">
    <source>
        <dbReference type="Proteomes" id="UP000185990"/>
    </source>
</evidence>
<gene>
    <name evidence="7" type="ORF">BOH74_02035</name>
</gene>
<dbReference type="Proteomes" id="UP000185990">
    <property type="component" value="Unassembled WGS sequence"/>
</dbReference>
<dbReference type="AlphaFoldDB" id="A0A853ZYJ4"/>
<reference evidence="7 8" key="1">
    <citation type="submission" date="2016-11" db="EMBL/GenBank/DDBJ databases">
        <title>Draft genome of Pseudomonas versuta A4R1.12.</title>
        <authorList>
            <person name="See-Too W.-S."/>
        </authorList>
    </citation>
    <scope>NUCLEOTIDE SEQUENCE [LARGE SCALE GENOMIC DNA]</scope>
    <source>
        <strain evidence="7 8">A4R1.12</strain>
    </source>
</reference>